<dbReference type="Gene3D" id="3.15.10.30">
    <property type="entry name" value="Haemolymph juvenile hormone binding protein"/>
    <property type="match status" value="1"/>
</dbReference>
<proteinExistence type="predicted"/>
<feature type="signal peptide" evidence="1">
    <location>
        <begin position="1"/>
        <end position="23"/>
    </location>
</feature>
<dbReference type="GO" id="GO:0008289">
    <property type="term" value="F:lipid binding"/>
    <property type="evidence" value="ECO:0007669"/>
    <property type="project" value="InterPro"/>
</dbReference>
<keyword evidence="3" id="KW-1185">Reference proteome</keyword>
<keyword evidence="1" id="KW-0732">Signal</keyword>
<dbReference type="EMBL" id="CADCXU010024230">
    <property type="protein sequence ID" value="CAB0011608.1"/>
    <property type="molecule type" value="Genomic_DNA"/>
</dbReference>
<protein>
    <recommendedName>
        <fullName evidence="4">Lipid-binding serum glycoprotein C-terminal domain-containing protein</fullName>
    </recommendedName>
</protein>
<feature type="chain" id="PRO_5026257291" description="Lipid-binding serum glycoprotein C-terminal domain-containing protein" evidence="1">
    <location>
        <begin position="24"/>
        <end position="684"/>
    </location>
</feature>
<dbReference type="InterPro" id="IPR017943">
    <property type="entry name" value="Bactericidal_perm-incr_a/b_dom"/>
</dbReference>
<gene>
    <name evidence="2" type="ORF">NTEN_LOCUS16527</name>
</gene>
<accession>A0A6H5H6G7</accession>
<dbReference type="SUPFAM" id="SSF55394">
    <property type="entry name" value="Bactericidal permeability-increasing protein, BPI"/>
    <property type="match status" value="1"/>
</dbReference>
<name>A0A6H5H6G7_9HEMI</name>
<dbReference type="SMART" id="SM00700">
    <property type="entry name" value="JHBP"/>
    <property type="match status" value="1"/>
</dbReference>
<dbReference type="PANTHER" id="PTHR11008">
    <property type="entry name" value="PROTEIN TAKEOUT-LIKE PROTEIN"/>
    <property type="match status" value="1"/>
</dbReference>
<evidence type="ECO:0000313" key="2">
    <source>
        <dbReference type="EMBL" id="CAB0011608.1"/>
    </source>
</evidence>
<evidence type="ECO:0000256" key="1">
    <source>
        <dbReference type="SAM" id="SignalP"/>
    </source>
</evidence>
<evidence type="ECO:0008006" key="4">
    <source>
        <dbReference type="Google" id="ProtNLM"/>
    </source>
</evidence>
<dbReference type="InterPro" id="IPR038602">
    <property type="entry name" value="Mite_allergen_7_sf"/>
</dbReference>
<dbReference type="Proteomes" id="UP000479000">
    <property type="component" value="Unassembled WGS sequence"/>
</dbReference>
<dbReference type="InterPro" id="IPR029058">
    <property type="entry name" value="AB_hydrolase_fold"/>
</dbReference>
<organism evidence="2 3">
    <name type="scientific">Nesidiocoris tenuis</name>
    <dbReference type="NCBI Taxonomy" id="355587"/>
    <lineage>
        <taxon>Eukaryota</taxon>
        <taxon>Metazoa</taxon>
        <taxon>Ecdysozoa</taxon>
        <taxon>Arthropoda</taxon>
        <taxon>Hexapoda</taxon>
        <taxon>Insecta</taxon>
        <taxon>Pterygota</taxon>
        <taxon>Neoptera</taxon>
        <taxon>Paraneoptera</taxon>
        <taxon>Hemiptera</taxon>
        <taxon>Heteroptera</taxon>
        <taxon>Panheteroptera</taxon>
        <taxon>Cimicomorpha</taxon>
        <taxon>Miridae</taxon>
        <taxon>Dicyphina</taxon>
        <taxon>Nesidiocoris</taxon>
    </lineage>
</organism>
<sequence>MNAIGIVGTNLFLETLIFLVCTGLGPNAQNEDKTKLSNQIRGALKYYKDYRIVAVPGADVPDPFPVPNFSKKMGGTPFTFFNTTMYGMSNYSIQHINTNLEKMQVYIEVFMPRLVVLGNYTAKSWFKKAAGPFNVTILDVTSSGAAALTRDEDGNLLASDSEMDMQFRDGRVDFKNLGLMGSILQGMLSGAAPLLFDAIKPAVLGEINDKIRTDINNKIRTVGSKFIASNASSPLDQAIEEARSYMRTNGYDPFRIENYVLKKSVLLVNISEFTLNGVSDFYKASDIELSMDNGTLELGLHIATKKLHGRCRWLFAFGNRFARAGWSNFTVNYIQTKFYVTQSLDITEHPQLRQLDINVGKIILDVSGLGKLDIIAETLVNTLPDLLRHIIVDAIEIPIKIKAQEILDRVNVQELLDKTLPELDRIGVKPPLCLYELVGTNGVAPYGIVCSGVASNEIDSINMWCKNWCPVFVLVAVARHCVSQEKEYDEDEFEAGASGPTTPRPPPPVALQNMFQGMINKQSPMYQMVIDTNMVYSSVGEFVPAGTSVKVFKHVQQSYMDGMVKPFDYEDEALNKKAYDQGTPPDYDIKKVTAKVNLFWAQADQLIDSEIYNLETHSKTRETVDFVYRTLMALLQLQMLRTGGYFKEHRSSGFASGRGSHQLHASSAELLRLRGHTLEGLANL</sequence>
<dbReference type="InterPro" id="IPR010562">
    <property type="entry name" value="Haemolymph_juvenile_hormone-bd"/>
</dbReference>
<dbReference type="PANTHER" id="PTHR11008:SF13">
    <property type="entry name" value="FI04421P"/>
    <property type="match status" value="1"/>
</dbReference>
<evidence type="ECO:0000313" key="3">
    <source>
        <dbReference type="Proteomes" id="UP000479000"/>
    </source>
</evidence>
<dbReference type="Pfam" id="PF06585">
    <property type="entry name" value="JHBP"/>
    <property type="match status" value="1"/>
</dbReference>
<dbReference type="Gene3D" id="3.15.10.50">
    <property type="match status" value="1"/>
</dbReference>
<dbReference type="InterPro" id="IPR038606">
    <property type="entry name" value="To_sf"/>
</dbReference>
<reference evidence="2 3" key="1">
    <citation type="submission" date="2020-02" db="EMBL/GenBank/DDBJ databases">
        <authorList>
            <person name="Ferguson B K."/>
        </authorList>
    </citation>
    <scope>NUCLEOTIDE SEQUENCE [LARGE SCALE GENOMIC DNA]</scope>
</reference>
<dbReference type="Gene3D" id="3.40.50.1820">
    <property type="entry name" value="alpha/beta hydrolase"/>
    <property type="match status" value="1"/>
</dbReference>
<dbReference type="AlphaFoldDB" id="A0A6H5H6G7"/>
<dbReference type="OrthoDB" id="6412801at2759"/>